<dbReference type="AlphaFoldDB" id="A0AAN4ZG69"/>
<keyword evidence="2" id="KW-0812">Transmembrane</keyword>
<evidence type="ECO:0000313" key="4">
    <source>
        <dbReference type="Proteomes" id="UP001328107"/>
    </source>
</evidence>
<feature type="transmembrane region" description="Helical" evidence="2">
    <location>
        <begin position="12"/>
        <end position="35"/>
    </location>
</feature>
<keyword evidence="2" id="KW-0472">Membrane</keyword>
<keyword evidence="2" id="KW-1133">Transmembrane helix</keyword>
<dbReference type="Proteomes" id="UP001328107">
    <property type="component" value="Unassembled WGS sequence"/>
</dbReference>
<evidence type="ECO:0000313" key="3">
    <source>
        <dbReference type="EMBL" id="GMR37120.1"/>
    </source>
</evidence>
<keyword evidence="4" id="KW-1185">Reference proteome</keyword>
<organism evidence="3 4">
    <name type="scientific">Pristionchus mayeri</name>
    <dbReference type="NCBI Taxonomy" id="1317129"/>
    <lineage>
        <taxon>Eukaryota</taxon>
        <taxon>Metazoa</taxon>
        <taxon>Ecdysozoa</taxon>
        <taxon>Nematoda</taxon>
        <taxon>Chromadorea</taxon>
        <taxon>Rhabditida</taxon>
        <taxon>Rhabditina</taxon>
        <taxon>Diplogasteromorpha</taxon>
        <taxon>Diplogasteroidea</taxon>
        <taxon>Neodiplogasteridae</taxon>
        <taxon>Pristionchus</taxon>
    </lineage>
</organism>
<sequence>MDIGGLFSSPVFLLLSLYSLLPFLSLLTTVMFCCFRPREPQGDHPTIAPSTSSQSYVTAQSESCCTTWSSMATEDLRRGDRTVTEQPSSSSEPTVVHYTPNRAPFKASKDGYQARQ</sequence>
<dbReference type="EMBL" id="BTRK01000002">
    <property type="protein sequence ID" value="GMR37120.1"/>
    <property type="molecule type" value="Genomic_DNA"/>
</dbReference>
<feature type="non-terminal residue" evidence="3">
    <location>
        <position position="116"/>
    </location>
</feature>
<evidence type="ECO:0000256" key="2">
    <source>
        <dbReference type="SAM" id="Phobius"/>
    </source>
</evidence>
<accession>A0AAN4ZG69</accession>
<comment type="caution">
    <text evidence="3">The sequence shown here is derived from an EMBL/GenBank/DDBJ whole genome shotgun (WGS) entry which is preliminary data.</text>
</comment>
<protein>
    <submittedName>
        <fullName evidence="3">Uncharacterized protein</fullName>
    </submittedName>
</protein>
<feature type="region of interest" description="Disordered" evidence="1">
    <location>
        <begin position="76"/>
        <end position="116"/>
    </location>
</feature>
<name>A0AAN4ZG69_9BILA</name>
<evidence type="ECO:0000256" key="1">
    <source>
        <dbReference type="SAM" id="MobiDB-lite"/>
    </source>
</evidence>
<feature type="compositionally biased region" description="Polar residues" evidence="1">
    <location>
        <begin position="84"/>
        <end position="93"/>
    </location>
</feature>
<reference evidence="4" key="1">
    <citation type="submission" date="2022-10" db="EMBL/GenBank/DDBJ databases">
        <title>Genome assembly of Pristionchus species.</title>
        <authorList>
            <person name="Yoshida K."/>
            <person name="Sommer R.J."/>
        </authorList>
    </citation>
    <scope>NUCLEOTIDE SEQUENCE [LARGE SCALE GENOMIC DNA]</scope>
    <source>
        <strain evidence="4">RS5460</strain>
    </source>
</reference>
<proteinExistence type="predicted"/>
<gene>
    <name evidence="3" type="ORF">PMAYCL1PPCAC_07315</name>
</gene>